<dbReference type="Proteomes" id="UP000242188">
    <property type="component" value="Unassembled WGS sequence"/>
</dbReference>
<feature type="transmembrane region" description="Helical" evidence="3">
    <location>
        <begin position="6"/>
        <end position="29"/>
    </location>
</feature>
<dbReference type="AlphaFoldDB" id="A0A210QE03"/>
<evidence type="ECO:0000313" key="5">
    <source>
        <dbReference type="EMBL" id="OWF46898.1"/>
    </source>
</evidence>
<dbReference type="InterPro" id="IPR000639">
    <property type="entry name" value="Epox_hydrolase-like"/>
</dbReference>
<keyword evidence="3" id="KW-0812">Transmembrane</keyword>
<dbReference type="PANTHER" id="PTHR43329">
    <property type="entry name" value="EPOXIDE HYDROLASE"/>
    <property type="match status" value="1"/>
</dbReference>
<reference evidence="5 6" key="1">
    <citation type="journal article" date="2017" name="Nat. Ecol. Evol.">
        <title>Scallop genome provides insights into evolution of bilaterian karyotype and development.</title>
        <authorList>
            <person name="Wang S."/>
            <person name="Zhang J."/>
            <person name="Jiao W."/>
            <person name="Li J."/>
            <person name="Xun X."/>
            <person name="Sun Y."/>
            <person name="Guo X."/>
            <person name="Huan P."/>
            <person name="Dong B."/>
            <person name="Zhang L."/>
            <person name="Hu X."/>
            <person name="Sun X."/>
            <person name="Wang J."/>
            <person name="Zhao C."/>
            <person name="Wang Y."/>
            <person name="Wang D."/>
            <person name="Huang X."/>
            <person name="Wang R."/>
            <person name="Lv J."/>
            <person name="Li Y."/>
            <person name="Zhang Z."/>
            <person name="Liu B."/>
            <person name="Lu W."/>
            <person name="Hui Y."/>
            <person name="Liang J."/>
            <person name="Zhou Z."/>
            <person name="Hou R."/>
            <person name="Li X."/>
            <person name="Liu Y."/>
            <person name="Li H."/>
            <person name="Ning X."/>
            <person name="Lin Y."/>
            <person name="Zhao L."/>
            <person name="Xing Q."/>
            <person name="Dou J."/>
            <person name="Li Y."/>
            <person name="Mao J."/>
            <person name="Guo H."/>
            <person name="Dou H."/>
            <person name="Li T."/>
            <person name="Mu C."/>
            <person name="Jiang W."/>
            <person name="Fu Q."/>
            <person name="Fu X."/>
            <person name="Miao Y."/>
            <person name="Liu J."/>
            <person name="Yu Q."/>
            <person name="Li R."/>
            <person name="Liao H."/>
            <person name="Li X."/>
            <person name="Kong Y."/>
            <person name="Jiang Z."/>
            <person name="Chourrout D."/>
            <person name="Li R."/>
            <person name="Bao Z."/>
        </authorList>
    </citation>
    <scope>NUCLEOTIDE SEQUENCE [LARGE SCALE GENOMIC DNA]</scope>
    <source>
        <strain evidence="5 6">PY_sf001</strain>
    </source>
</reference>
<keyword evidence="3" id="KW-0472">Membrane</keyword>
<evidence type="ECO:0000256" key="3">
    <source>
        <dbReference type="SAM" id="Phobius"/>
    </source>
</evidence>
<dbReference type="STRING" id="6573.A0A210QE03"/>
<evidence type="ECO:0000259" key="4">
    <source>
        <dbReference type="Pfam" id="PF00561"/>
    </source>
</evidence>
<dbReference type="PRINTS" id="PR00111">
    <property type="entry name" value="ABHYDROLASE"/>
</dbReference>
<gene>
    <name evidence="5" type="ORF">KP79_PYT14962</name>
</gene>
<evidence type="ECO:0000256" key="1">
    <source>
        <dbReference type="ARBA" id="ARBA00022801"/>
    </source>
</evidence>
<dbReference type="EMBL" id="NEDP02004063">
    <property type="protein sequence ID" value="OWF46898.1"/>
    <property type="molecule type" value="Genomic_DNA"/>
</dbReference>
<organism evidence="5 6">
    <name type="scientific">Mizuhopecten yessoensis</name>
    <name type="common">Japanese scallop</name>
    <name type="synonym">Patinopecten yessoensis</name>
    <dbReference type="NCBI Taxonomy" id="6573"/>
    <lineage>
        <taxon>Eukaryota</taxon>
        <taxon>Metazoa</taxon>
        <taxon>Spiralia</taxon>
        <taxon>Lophotrochozoa</taxon>
        <taxon>Mollusca</taxon>
        <taxon>Bivalvia</taxon>
        <taxon>Autobranchia</taxon>
        <taxon>Pteriomorphia</taxon>
        <taxon>Pectinida</taxon>
        <taxon>Pectinoidea</taxon>
        <taxon>Pectinidae</taxon>
        <taxon>Mizuhopecten</taxon>
    </lineage>
</organism>
<name>A0A210QE03_MIZYE</name>
<dbReference type="Gene3D" id="3.40.50.1820">
    <property type="entry name" value="alpha/beta hydrolase"/>
    <property type="match status" value="1"/>
</dbReference>
<accession>A0A210QE03</accession>
<dbReference type="Pfam" id="PF00561">
    <property type="entry name" value="Abhydrolase_1"/>
    <property type="match status" value="1"/>
</dbReference>
<comment type="similarity">
    <text evidence="2">Belongs to the AB hydrolase superfamily. Epoxide hydrolase family.</text>
</comment>
<dbReference type="InterPro" id="IPR000073">
    <property type="entry name" value="AB_hydrolase_1"/>
</dbReference>
<dbReference type="PRINTS" id="PR00412">
    <property type="entry name" value="EPOXHYDRLASE"/>
</dbReference>
<proteinExistence type="inferred from homology"/>
<protein>
    <submittedName>
        <fullName evidence="5">Epoxide hydrolase 4</fullName>
    </submittedName>
</protein>
<evidence type="ECO:0000256" key="2">
    <source>
        <dbReference type="ARBA" id="ARBA00038334"/>
    </source>
</evidence>
<keyword evidence="3" id="KW-1133">Transmembrane helix</keyword>
<dbReference type="SUPFAM" id="SSF53474">
    <property type="entry name" value="alpha/beta-Hydrolases"/>
    <property type="match status" value="1"/>
</dbReference>
<keyword evidence="1 5" id="KW-0378">Hydrolase</keyword>
<keyword evidence="6" id="KW-1185">Reference proteome</keyword>
<comment type="caution">
    <text evidence="5">The sequence shown here is derived from an EMBL/GenBank/DDBJ whole genome shotgun (WGS) entry which is preliminary data.</text>
</comment>
<dbReference type="InterPro" id="IPR029058">
    <property type="entry name" value="AB_hydrolase_fold"/>
</dbReference>
<feature type="domain" description="AB hydrolase-1" evidence="4">
    <location>
        <begin position="84"/>
        <end position="332"/>
    </location>
</feature>
<evidence type="ECO:0000313" key="6">
    <source>
        <dbReference type="Proteomes" id="UP000242188"/>
    </source>
</evidence>
<dbReference type="GO" id="GO:0004301">
    <property type="term" value="F:epoxide hydrolase activity"/>
    <property type="evidence" value="ECO:0007669"/>
    <property type="project" value="UniProtKB-ARBA"/>
</dbReference>
<sequence length="348" mass="39972">MTAADYLQLVLSHVIAGIIGILCVLSLLWRCVRHPFKFLNEETNRKKRDIMPACLNDPTLGTHGFIHLEHVKLHYVSNGDEKKPLMLLIHGFPEFWYSWRFQLRAFAGDYRVVALDLRGYSESEKPNGYNSYTIENLVGDIKQLIPALGHRSAVVVGHDWGGAIAWGFAMKYQDMVDKLIIMNCPHPATFRPFLRGNFKQLKKSWYMFFFQVPYLPEHMMSRNDYRAIKEMFTSKHAGLRVGTMTDEDVEAYKYAFSHPGGLTGPLNFYRSAMKNSSMLVTNVPKIQKPTLIIWGCQDLALCEELPSLAKDHVTNLTIRFVQDASHWVQMDTPDIVNEHMQDFLNGIN</sequence>
<dbReference type="OrthoDB" id="408373at2759"/>